<protein>
    <submittedName>
        <fullName evidence="1">Uncharacterized protein</fullName>
    </submittedName>
</protein>
<proteinExistence type="predicted"/>
<name>A0ABX9ICW0_9ACTN</name>
<keyword evidence="2" id="KW-1185">Reference proteome</keyword>
<dbReference type="Proteomes" id="UP000256324">
    <property type="component" value="Unassembled WGS sequence"/>
</dbReference>
<accession>A0ABX9ICW0</accession>
<gene>
    <name evidence="1" type="ORF">CP880_08115</name>
</gene>
<dbReference type="EMBL" id="PCZS01000002">
    <property type="protein sequence ID" value="REB69379.1"/>
    <property type="molecule type" value="Genomic_DNA"/>
</dbReference>
<evidence type="ECO:0000313" key="2">
    <source>
        <dbReference type="Proteomes" id="UP000256324"/>
    </source>
</evidence>
<evidence type="ECO:0000313" key="1">
    <source>
        <dbReference type="EMBL" id="REB69379.1"/>
    </source>
</evidence>
<comment type="caution">
    <text evidence="1">The sequence shown here is derived from an EMBL/GenBank/DDBJ whole genome shotgun (WGS) entry which is preliminary data.</text>
</comment>
<sequence length="82" mass="9635">MTVFARQRRFVTDRWTYYVESLTTLARPHESCVRWSRGVYRPSKRPSEPCVVDSRGQAVRSLEMAQTFLTDAEVYERCDNAN</sequence>
<organism evidence="1 2">
    <name type="scientific">Cutibacterium namnetense</name>
    <dbReference type="NCBI Taxonomy" id="1574624"/>
    <lineage>
        <taxon>Bacteria</taxon>
        <taxon>Bacillati</taxon>
        <taxon>Actinomycetota</taxon>
        <taxon>Actinomycetes</taxon>
        <taxon>Propionibacteriales</taxon>
        <taxon>Propionibacteriaceae</taxon>
        <taxon>Cutibacterium</taxon>
    </lineage>
</organism>
<reference evidence="1 2" key="1">
    <citation type="submission" date="2017-09" db="EMBL/GenBank/DDBJ databases">
        <authorList>
            <person name="Bumgarner R.E."/>
        </authorList>
    </citation>
    <scope>NUCLEOTIDE SEQUENCE [LARGE SCALE GENOMIC DNA]</scope>
    <source>
        <strain evidence="1 2">T34998</strain>
    </source>
</reference>